<sequence>MSGGINLEYATSITDKCAEIRDLYEFEECVRQPNDQNLIEFLYDLSAFLLELECPHEELTCGDITSRFQSESSRDLLSRFLVSEVKTARLLTLRKIESKELVSDKRDLDLTPVIDSALQTLKLPKPAGNSNEWKLLESLRQKADSRVSQSQRYPLFKATLDEKILPDIEKQCESFSRDFYNRLLLLNSRLKVTVDSFLWNDRLKQHRENIQSILSARVEEIGKIKTNSYIAYLLAASSSLLYIQKASSMEKRSRTKSKQHPLSVGDAPKDRGGRTEEMVGVKQETIKQQYQNYDRQSSHNRPRNTGTFERPKTHEEQVLEQHTSRENHGRNWRGRGNGRGRGRGGRHAH</sequence>
<dbReference type="eggNOG" id="KOG3973">
    <property type="taxonomic scope" value="Eukaryota"/>
</dbReference>
<evidence type="ECO:0000256" key="1">
    <source>
        <dbReference type="ARBA" id="ARBA00007218"/>
    </source>
</evidence>
<feature type="compositionally biased region" description="Basic and acidic residues" evidence="2">
    <location>
        <begin position="309"/>
        <end position="329"/>
    </location>
</feature>
<evidence type="ECO:0000256" key="2">
    <source>
        <dbReference type="SAM" id="MobiDB-lite"/>
    </source>
</evidence>
<dbReference type="PANTHER" id="PTHR31353:SF1">
    <property type="entry name" value="PROTEIN FAM98B"/>
    <property type="match status" value="1"/>
</dbReference>
<dbReference type="PANTHER" id="PTHR31353">
    <property type="entry name" value="FAM98"/>
    <property type="match status" value="1"/>
</dbReference>
<dbReference type="STRING" id="1561998.A0A1I7SXZ5"/>
<comment type="similarity">
    <text evidence="1">Belongs to the FAM98 family.</text>
</comment>
<accession>A0A1I7SXZ5</accession>
<evidence type="ECO:0000313" key="3">
    <source>
        <dbReference type="Proteomes" id="UP000095282"/>
    </source>
</evidence>
<organism evidence="3 4">
    <name type="scientific">Caenorhabditis tropicalis</name>
    <dbReference type="NCBI Taxonomy" id="1561998"/>
    <lineage>
        <taxon>Eukaryota</taxon>
        <taxon>Metazoa</taxon>
        <taxon>Ecdysozoa</taxon>
        <taxon>Nematoda</taxon>
        <taxon>Chromadorea</taxon>
        <taxon>Rhabditida</taxon>
        <taxon>Rhabditina</taxon>
        <taxon>Rhabditomorpha</taxon>
        <taxon>Rhabditoidea</taxon>
        <taxon>Rhabditidae</taxon>
        <taxon>Peloderinae</taxon>
        <taxon>Caenorhabditis</taxon>
    </lineage>
</organism>
<feature type="region of interest" description="Disordered" evidence="2">
    <location>
        <begin position="249"/>
        <end position="349"/>
    </location>
</feature>
<dbReference type="InterPro" id="IPR018797">
    <property type="entry name" value="FAM98"/>
</dbReference>
<dbReference type="GO" id="GO:0072669">
    <property type="term" value="C:tRNA-splicing ligase complex"/>
    <property type="evidence" value="ECO:0007669"/>
    <property type="project" value="TreeGrafter"/>
</dbReference>
<feature type="compositionally biased region" description="Basic residues" evidence="2">
    <location>
        <begin position="330"/>
        <end position="349"/>
    </location>
</feature>
<keyword evidence="3" id="KW-1185">Reference proteome</keyword>
<dbReference type="Proteomes" id="UP000095282">
    <property type="component" value="Unplaced"/>
</dbReference>
<evidence type="ECO:0000313" key="4">
    <source>
        <dbReference type="WBParaSite" id="Csp11.Scaffold23.g112.t1"/>
    </source>
</evidence>
<feature type="compositionally biased region" description="Basic and acidic residues" evidence="2">
    <location>
        <begin position="267"/>
        <end position="279"/>
    </location>
</feature>
<name>A0A1I7SXZ5_9PELO</name>
<reference evidence="4" key="1">
    <citation type="submission" date="2016-11" db="UniProtKB">
        <authorList>
            <consortium name="WormBaseParasite"/>
        </authorList>
    </citation>
    <scope>IDENTIFICATION</scope>
</reference>
<protein>
    <submittedName>
        <fullName evidence="4">Protein FAM98A</fullName>
    </submittedName>
</protein>
<proteinExistence type="inferred from homology"/>
<dbReference type="AlphaFoldDB" id="A0A1I7SXZ5"/>
<dbReference type="WBParaSite" id="Csp11.Scaffold23.g112.t1">
    <property type="protein sequence ID" value="Csp11.Scaffold23.g112.t1"/>
    <property type="gene ID" value="Csp11.Scaffold23.g112"/>
</dbReference>
<dbReference type="Pfam" id="PF10239">
    <property type="entry name" value="DUF2465"/>
    <property type="match status" value="1"/>
</dbReference>
<feature type="compositionally biased region" description="Polar residues" evidence="2">
    <location>
        <begin position="286"/>
        <end position="295"/>
    </location>
</feature>